<organism evidence="1 2">
    <name type="scientific">Gordonia otitidis (strain DSM 44809 / CCUG 52243 / JCM 12355 / NBRC 100426 / IFM 10032)</name>
    <dbReference type="NCBI Taxonomy" id="1108044"/>
    <lineage>
        <taxon>Bacteria</taxon>
        <taxon>Bacillati</taxon>
        <taxon>Actinomycetota</taxon>
        <taxon>Actinomycetes</taxon>
        <taxon>Mycobacteriales</taxon>
        <taxon>Gordoniaceae</taxon>
        <taxon>Gordonia</taxon>
    </lineage>
</organism>
<dbReference type="Proteomes" id="UP000005038">
    <property type="component" value="Unassembled WGS sequence"/>
</dbReference>
<dbReference type="GO" id="GO:0016787">
    <property type="term" value="F:hydrolase activity"/>
    <property type="evidence" value="ECO:0007669"/>
    <property type="project" value="UniProtKB-KW"/>
</dbReference>
<dbReference type="Gene3D" id="3.40.50.1820">
    <property type="entry name" value="alpha/beta hydrolase"/>
    <property type="match status" value="1"/>
</dbReference>
<accession>H5TTX3</accession>
<keyword evidence="1" id="KW-0378">Hydrolase</keyword>
<evidence type="ECO:0000313" key="2">
    <source>
        <dbReference type="Proteomes" id="UP000005038"/>
    </source>
</evidence>
<evidence type="ECO:0000313" key="1">
    <source>
        <dbReference type="EMBL" id="GAB36931.1"/>
    </source>
</evidence>
<dbReference type="RefSeq" id="WP_007241088.1">
    <property type="nucleotide sequence ID" value="NZ_BAFB01000242.1"/>
</dbReference>
<name>H5TTX3_GORO1</name>
<protein>
    <submittedName>
        <fullName evidence="1">Hydrolase</fullName>
    </submittedName>
</protein>
<comment type="caution">
    <text evidence="1">The sequence shown here is derived from an EMBL/GenBank/DDBJ whole genome shotgun (WGS) entry which is preliminary data.</text>
</comment>
<keyword evidence="2" id="KW-1185">Reference proteome</keyword>
<proteinExistence type="predicted"/>
<sequence>MAASRWKRVQTLARLLAGHQVAPDVQTPHVVLFDDPQRTLRRYGSHEQLQAARASGKPPILLVPPLAVPARCYDLGPGQSAVEYLLSIGRVPYVVDFGDVGQQHRHVGFETYFDDIVPQALDRVLVDYAHSQADIAAWSLGGTVSLLMAAAHPELPIRSITAIGTPLDYDAVTPYPLVKQVMKPVGGVPVTAALSVMGGIPAPLVRVAYRALAADRELKKPAYIMRNADDTEALARMQVIDRFQNSMPGYAGKVSMQMWRNFVYRDELASGAVDFDGRIVDITTIAKPVQLFGSHRDAIASWQSTHHGVELLSGSADVHFMTVEASHLGLIAGDAAATQTWPRVAEFLDDLDDSNQRSV</sequence>
<dbReference type="SUPFAM" id="SSF53474">
    <property type="entry name" value="alpha/beta-Hydrolases"/>
    <property type="match status" value="1"/>
</dbReference>
<reference evidence="1" key="1">
    <citation type="submission" date="2012-02" db="EMBL/GenBank/DDBJ databases">
        <title>Whole genome shotgun sequence of Gordonia otitidis NBRC 100426.</title>
        <authorList>
            <person name="Yoshida I."/>
            <person name="Hosoyama A."/>
            <person name="Tsuchikane K."/>
            <person name="Katsumata H."/>
            <person name="Yamazaki S."/>
            <person name="Fujita N."/>
        </authorList>
    </citation>
    <scope>NUCLEOTIDE SEQUENCE [LARGE SCALE GENOMIC DNA]</scope>
    <source>
        <strain evidence="1">NBRC 100426</strain>
    </source>
</reference>
<dbReference type="EMBL" id="BAFB01000242">
    <property type="protein sequence ID" value="GAB36931.1"/>
    <property type="molecule type" value="Genomic_DNA"/>
</dbReference>
<dbReference type="PANTHER" id="PTHR36837:SF4">
    <property type="entry name" value="BLR0908 PROTEIN"/>
    <property type="match status" value="1"/>
</dbReference>
<dbReference type="STRING" id="1108044.GOOTI_242_00450"/>
<dbReference type="AlphaFoldDB" id="H5TTX3"/>
<dbReference type="InterPro" id="IPR051321">
    <property type="entry name" value="PHA/PHB_synthase"/>
</dbReference>
<dbReference type="PANTHER" id="PTHR36837">
    <property type="entry name" value="POLY(3-HYDROXYALKANOATE) POLYMERASE SUBUNIT PHAC"/>
    <property type="match status" value="1"/>
</dbReference>
<dbReference type="InterPro" id="IPR029058">
    <property type="entry name" value="AB_hydrolase_fold"/>
</dbReference>
<dbReference type="OrthoDB" id="345573at2"/>
<gene>
    <name evidence="1" type="ORF">GOOTI_242_00450</name>
</gene>